<name>A0A917Q2K1_9PSED</name>
<evidence type="ECO:0000313" key="5">
    <source>
        <dbReference type="Proteomes" id="UP000635983"/>
    </source>
</evidence>
<keyword evidence="5" id="KW-1185">Reference proteome</keyword>
<gene>
    <name evidence="4" type="ORF">GCM10009304_38750</name>
</gene>
<protein>
    <submittedName>
        <fullName evidence="4">N-acetyltransferase</fullName>
    </submittedName>
</protein>
<evidence type="ECO:0000256" key="2">
    <source>
        <dbReference type="ARBA" id="ARBA00023315"/>
    </source>
</evidence>
<dbReference type="PROSITE" id="PS51186">
    <property type="entry name" value="GNAT"/>
    <property type="match status" value="1"/>
</dbReference>
<dbReference type="SUPFAM" id="SSF55729">
    <property type="entry name" value="Acyl-CoA N-acyltransferases (Nat)"/>
    <property type="match status" value="1"/>
</dbReference>
<dbReference type="Pfam" id="PF00583">
    <property type="entry name" value="Acetyltransf_1"/>
    <property type="match status" value="1"/>
</dbReference>
<keyword evidence="2" id="KW-0012">Acyltransferase</keyword>
<dbReference type="InterPro" id="IPR016181">
    <property type="entry name" value="Acyl_CoA_acyltransferase"/>
</dbReference>
<evidence type="ECO:0000259" key="3">
    <source>
        <dbReference type="PROSITE" id="PS51186"/>
    </source>
</evidence>
<reference evidence="4" key="1">
    <citation type="journal article" date="2014" name="Int. J. Syst. Evol. Microbiol.">
        <title>Complete genome sequence of Corynebacterium casei LMG S-19264T (=DSM 44701T), isolated from a smear-ripened cheese.</title>
        <authorList>
            <consortium name="US DOE Joint Genome Institute (JGI-PGF)"/>
            <person name="Walter F."/>
            <person name="Albersmeier A."/>
            <person name="Kalinowski J."/>
            <person name="Ruckert C."/>
        </authorList>
    </citation>
    <scope>NUCLEOTIDE SEQUENCE</scope>
    <source>
        <strain evidence="4">JCM 30078</strain>
    </source>
</reference>
<dbReference type="Gene3D" id="3.40.630.30">
    <property type="match status" value="1"/>
</dbReference>
<evidence type="ECO:0000256" key="1">
    <source>
        <dbReference type="ARBA" id="ARBA00022679"/>
    </source>
</evidence>
<dbReference type="GO" id="GO:0016747">
    <property type="term" value="F:acyltransferase activity, transferring groups other than amino-acyl groups"/>
    <property type="evidence" value="ECO:0007669"/>
    <property type="project" value="InterPro"/>
</dbReference>
<reference evidence="4" key="2">
    <citation type="submission" date="2020-09" db="EMBL/GenBank/DDBJ databases">
        <authorList>
            <person name="Sun Q."/>
            <person name="Ohkuma M."/>
        </authorList>
    </citation>
    <scope>NUCLEOTIDE SEQUENCE</scope>
    <source>
        <strain evidence="4">JCM 30078</strain>
    </source>
</reference>
<accession>A0A917Q2K1</accession>
<dbReference type="InterPro" id="IPR050832">
    <property type="entry name" value="Bact_Acetyltransf"/>
</dbReference>
<dbReference type="Proteomes" id="UP000635983">
    <property type="component" value="Unassembled WGS sequence"/>
</dbReference>
<dbReference type="AlphaFoldDB" id="A0A917Q2K1"/>
<dbReference type="InterPro" id="IPR000182">
    <property type="entry name" value="GNAT_dom"/>
</dbReference>
<dbReference type="RefSeq" id="WP_188985738.1">
    <property type="nucleotide sequence ID" value="NZ_BMPO01000011.1"/>
</dbReference>
<organism evidence="4 5">
    <name type="scientific">Pseudomonas matsuisoli</name>
    <dbReference type="NCBI Taxonomy" id="1515666"/>
    <lineage>
        <taxon>Bacteria</taxon>
        <taxon>Pseudomonadati</taxon>
        <taxon>Pseudomonadota</taxon>
        <taxon>Gammaproteobacteria</taxon>
        <taxon>Pseudomonadales</taxon>
        <taxon>Pseudomonadaceae</taxon>
        <taxon>Pseudomonas</taxon>
    </lineage>
</organism>
<dbReference type="EMBL" id="BMPO01000011">
    <property type="protein sequence ID" value="GGK08914.1"/>
    <property type="molecule type" value="Genomic_DNA"/>
</dbReference>
<sequence length="173" mass="19890">MALPDTDTWRIEVPDASALDDVRTFAMQARTEMFGDRFERGPIPADLKDIPAVYGGSDGYLRIARREGEIVGTIGYRAYDHRFPQLDLRGARVVEVVKLYVRPDQRRQGLADRLFLGLEAYALANGIKTLYLHTHPYLPGAETFWTRHGFQVDVRDTDPVWQTIHMSRRLERT</sequence>
<evidence type="ECO:0000313" key="4">
    <source>
        <dbReference type="EMBL" id="GGK08914.1"/>
    </source>
</evidence>
<feature type="domain" description="N-acetyltransferase" evidence="3">
    <location>
        <begin position="17"/>
        <end position="171"/>
    </location>
</feature>
<keyword evidence="1" id="KW-0808">Transferase</keyword>
<dbReference type="PANTHER" id="PTHR43877">
    <property type="entry name" value="AMINOALKYLPHOSPHONATE N-ACETYLTRANSFERASE-RELATED-RELATED"/>
    <property type="match status" value="1"/>
</dbReference>
<proteinExistence type="predicted"/>
<comment type="caution">
    <text evidence="4">The sequence shown here is derived from an EMBL/GenBank/DDBJ whole genome shotgun (WGS) entry which is preliminary data.</text>
</comment>
<dbReference type="CDD" id="cd04301">
    <property type="entry name" value="NAT_SF"/>
    <property type="match status" value="1"/>
</dbReference>